<name>A0A1I8NJW8_MUSDO</name>
<evidence type="ECO:0000313" key="1">
    <source>
        <dbReference type="EnsemblMetazoa" id="MDOA016350-PA"/>
    </source>
</evidence>
<dbReference type="VEuPathDB" id="VectorBase:MDOA016350"/>
<reference evidence="1" key="1">
    <citation type="submission" date="2020-05" db="UniProtKB">
        <authorList>
            <consortium name="EnsemblMetazoa"/>
        </authorList>
    </citation>
    <scope>IDENTIFICATION</scope>
    <source>
        <strain evidence="1">Aabys</strain>
    </source>
</reference>
<dbReference type="OrthoDB" id="191037at2759"/>
<dbReference type="AlphaFoldDB" id="A0A1I8NJW8"/>
<proteinExistence type="predicted"/>
<dbReference type="EnsemblMetazoa" id="MDOA016350-RA">
    <property type="protein sequence ID" value="MDOA016350-PA"/>
    <property type="gene ID" value="MDOA016350"/>
</dbReference>
<accession>A0A1I8NJW8</accession>
<sequence>MSVDNNTNNNSNSSVPSVVPQWIEANLFEEPLKLVEKDFEEILDFKVAGALAPGENYATVMLKAEFVIKLKGKKIPSLKDLHLMLYKHGIWGYSTATSVMAAVLCDPTENASIDNFVGESDAGLAFKRQMYSNPRYRKHLEAILPWLYYRGLLDF</sequence>
<organism evidence="1">
    <name type="scientific">Musca domestica</name>
    <name type="common">House fly</name>
    <dbReference type="NCBI Taxonomy" id="7370"/>
    <lineage>
        <taxon>Eukaryota</taxon>
        <taxon>Metazoa</taxon>
        <taxon>Ecdysozoa</taxon>
        <taxon>Arthropoda</taxon>
        <taxon>Hexapoda</taxon>
        <taxon>Insecta</taxon>
        <taxon>Pterygota</taxon>
        <taxon>Neoptera</taxon>
        <taxon>Endopterygota</taxon>
        <taxon>Diptera</taxon>
        <taxon>Brachycera</taxon>
        <taxon>Muscomorpha</taxon>
        <taxon>Muscoidea</taxon>
        <taxon>Muscidae</taxon>
        <taxon>Musca</taxon>
    </lineage>
</organism>
<gene>
    <name evidence="1" type="primary">105261801</name>
</gene>
<protein>
    <submittedName>
        <fullName evidence="1">Uncharacterized protein</fullName>
    </submittedName>
</protein>